<organism evidence="3 4">
    <name type="scientific">Halalkalicoccus jeotgali (strain DSM 18796 / CECT 7217 / JCM 14584 / KCTC 4019 / B3)</name>
    <dbReference type="NCBI Taxonomy" id="795797"/>
    <lineage>
        <taxon>Archaea</taxon>
        <taxon>Methanobacteriati</taxon>
        <taxon>Methanobacteriota</taxon>
        <taxon>Stenosarchaea group</taxon>
        <taxon>Halobacteria</taxon>
        <taxon>Halobacteriales</taxon>
        <taxon>Halococcaceae</taxon>
        <taxon>Halalkalicoccus</taxon>
    </lineage>
</organism>
<dbReference type="InterPro" id="IPR011032">
    <property type="entry name" value="GroES-like_sf"/>
</dbReference>
<dbReference type="SUPFAM" id="SSF50129">
    <property type="entry name" value="GroES-like"/>
    <property type="match status" value="1"/>
</dbReference>
<accession>L9VN98</accession>
<dbReference type="PANTHER" id="PTHR44154:SF1">
    <property type="entry name" value="QUINONE OXIDOREDUCTASE"/>
    <property type="match status" value="1"/>
</dbReference>
<dbReference type="InterPro" id="IPR020843">
    <property type="entry name" value="ER"/>
</dbReference>
<evidence type="ECO:0000256" key="1">
    <source>
        <dbReference type="ARBA" id="ARBA00022857"/>
    </source>
</evidence>
<dbReference type="Gene3D" id="3.90.180.10">
    <property type="entry name" value="Medium-chain alcohol dehydrogenases, catalytic domain"/>
    <property type="match status" value="1"/>
</dbReference>
<gene>
    <name evidence="3" type="ORF">C497_07134</name>
</gene>
<dbReference type="GO" id="GO:0043168">
    <property type="term" value="F:anion binding"/>
    <property type="evidence" value="ECO:0007669"/>
    <property type="project" value="UniProtKB-ARBA"/>
</dbReference>
<dbReference type="Pfam" id="PF08240">
    <property type="entry name" value="ADH_N"/>
    <property type="match status" value="1"/>
</dbReference>
<dbReference type="SMART" id="SM00829">
    <property type="entry name" value="PKS_ER"/>
    <property type="match status" value="1"/>
</dbReference>
<dbReference type="InterPro" id="IPR051603">
    <property type="entry name" value="Zinc-ADH_QOR/CCCR"/>
</dbReference>
<keyword evidence="4" id="KW-1185">Reference proteome</keyword>
<protein>
    <submittedName>
        <fullName evidence="3">Alcohol dehydrogenase GroES domain protein</fullName>
    </submittedName>
</protein>
<dbReference type="EMBL" id="AOHV01000020">
    <property type="protein sequence ID" value="ELY38695.1"/>
    <property type="molecule type" value="Genomic_DNA"/>
</dbReference>
<dbReference type="GO" id="GO:0030554">
    <property type="term" value="F:adenyl nucleotide binding"/>
    <property type="evidence" value="ECO:0007669"/>
    <property type="project" value="UniProtKB-ARBA"/>
</dbReference>
<evidence type="ECO:0000313" key="3">
    <source>
        <dbReference type="EMBL" id="ELY38695.1"/>
    </source>
</evidence>
<evidence type="ECO:0000259" key="2">
    <source>
        <dbReference type="SMART" id="SM00829"/>
    </source>
</evidence>
<proteinExistence type="predicted"/>
<dbReference type="PANTHER" id="PTHR44154">
    <property type="entry name" value="QUINONE OXIDOREDUCTASE"/>
    <property type="match status" value="1"/>
</dbReference>
<sequence>MLELEAVDRPTPKGDELLVAVRAASINPTDAKRRQWGPKHLPKTTGSDFAGVVESVGDHVTAFESGDRVCGTGLHTDRFQQGSFQEYVTVPTDIVAMLPDSVSFKRGAAAALAGVTAWRALVDHAGLEPAETCFVHGGTGGVGHLAVQLSAALSTDTITTVGTEEAERAATEFGADTVLRYDDPELQESVDQPVDVIVDHRIDEYLGFDIGISAFGGRIVQYAGEDGDFEGAREGRSKNLSLHMMNMSNLASRSDTTNISEPLSSVLELVARGVINPQIHQNYSLDEAAEMHRAILEDSFIGKLVVTV</sequence>
<reference evidence="3 4" key="1">
    <citation type="journal article" date="2014" name="PLoS Genet.">
        <title>Phylogenetically driven sequencing of extremely halophilic archaea reveals strategies for static and dynamic osmo-response.</title>
        <authorList>
            <person name="Becker E.A."/>
            <person name="Seitzer P.M."/>
            <person name="Tritt A."/>
            <person name="Larsen D."/>
            <person name="Krusor M."/>
            <person name="Yao A.I."/>
            <person name="Wu D."/>
            <person name="Madern D."/>
            <person name="Eisen J.A."/>
            <person name="Darling A.E."/>
            <person name="Facciotti M.T."/>
        </authorList>
    </citation>
    <scope>NUCLEOTIDE SEQUENCE [LARGE SCALE GENOMIC DNA]</scope>
    <source>
        <strain evidence="4">DSM 18796 / CECT 7217 / JCM 14584 / KCTC 4019 / B3</strain>
    </source>
</reference>
<dbReference type="PATRIC" id="fig|795797.19.peg.1276"/>
<comment type="caution">
    <text evidence="3">The sequence shown here is derived from an EMBL/GenBank/DDBJ whole genome shotgun (WGS) entry which is preliminary data.</text>
</comment>
<dbReference type="GO" id="GO:0016616">
    <property type="term" value="F:oxidoreductase activity, acting on the CH-OH group of donors, NAD or NADP as acceptor"/>
    <property type="evidence" value="ECO:0007669"/>
    <property type="project" value="UniProtKB-ARBA"/>
</dbReference>
<dbReference type="AlphaFoldDB" id="L9VN98"/>
<dbReference type="SUPFAM" id="SSF51735">
    <property type="entry name" value="NAD(P)-binding Rossmann-fold domains"/>
    <property type="match status" value="1"/>
</dbReference>
<dbReference type="InterPro" id="IPR036291">
    <property type="entry name" value="NAD(P)-bd_dom_sf"/>
</dbReference>
<dbReference type="Pfam" id="PF13602">
    <property type="entry name" value="ADH_zinc_N_2"/>
    <property type="match status" value="1"/>
</dbReference>
<dbReference type="InterPro" id="IPR013154">
    <property type="entry name" value="ADH-like_N"/>
</dbReference>
<dbReference type="Proteomes" id="UP000011645">
    <property type="component" value="Unassembled WGS sequence"/>
</dbReference>
<evidence type="ECO:0000313" key="4">
    <source>
        <dbReference type="Proteomes" id="UP000011645"/>
    </source>
</evidence>
<keyword evidence="1" id="KW-0521">NADP</keyword>
<feature type="domain" description="Enoyl reductase (ER)" evidence="2">
    <location>
        <begin position="1"/>
        <end position="306"/>
    </location>
</feature>
<dbReference type="Gene3D" id="3.40.50.720">
    <property type="entry name" value="NAD(P)-binding Rossmann-like Domain"/>
    <property type="match status" value="1"/>
</dbReference>
<name>L9VN98_HALJB</name>
<dbReference type="GO" id="GO:0044281">
    <property type="term" value="P:small molecule metabolic process"/>
    <property type="evidence" value="ECO:0007669"/>
    <property type="project" value="UniProtKB-ARBA"/>
</dbReference>